<feature type="domain" description="AMP-binding enzyme C-terminal" evidence="14">
    <location>
        <begin position="516"/>
        <end position="592"/>
    </location>
</feature>
<evidence type="ECO:0000256" key="12">
    <source>
        <dbReference type="ARBA" id="ARBA00048497"/>
    </source>
</evidence>
<feature type="domain" description="AMP-dependent synthetase/ligase" evidence="13">
    <location>
        <begin position="89"/>
        <end position="465"/>
    </location>
</feature>
<dbReference type="GO" id="GO:0004467">
    <property type="term" value="F:long-chain fatty acid-CoA ligase activity"/>
    <property type="evidence" value="ECO:0007669"/>
    <property type="project" value="TreeGrafter"/>
</dbReference>
<keyword evidence="10" id="KW-0455">Luminescence</keyword>
<proteinExistence type="inferred from homology"/>
<dbReference type="FunFam" id="3.30.300.30:FF:000007">
    <property type="entry name" value="4-coumarate--CoA ligase 2"/>
    <property type="match status" value="1"/>
</dbReference>
<dbReference type="EMBL" id="GGMR01001946">
    <property type="protein sequence ID" value="MBY14565.1"/>
    <property type="molecule type" value="Transcribed_RNA"/>
</dbReference>
<evidence type="ECO:0000256" key="11">
    <source>
        <dbReference type="ARBA" id="ARBA00023262"/>
    </source>
</evidence>
<dbReference type="GO" id="GO:0005777">
    <property type="term" value="C:peroxisome"/>
    <property type="evidence" value="ECO:0007669"/>
    <property type="project" value="UniProtKB-SubCell"/>
</dbReference>
<keyword evidence="5" id="KW-0547">Nucleotide-binding</keyword>
<dbReference type="PANTHER" id="PTHR24096">
    <property type="entry name" value="LONG-CHAIN-FATTY-ACID--COA LIGASE"/>
    <property type="match status" value="1"/>
</dbReference>
<dbReference type="PANTHER" id="PTHR24096:SF394">
    <property type="entry name" value="LUCIFERIN 4-MONOOXYGENASE"/>
    <property type="match status" value="1"/>
</dbReference>
<dbReference type="InterPro" id="IPR025110">
    <property type="entry name" value="AMP-bd_C"/>
</dbReference>
<dbReference type="PROSITE" id="PS00455">
    <property type="entry name" value="AMP_BINDING"/>
    <property type="match status" value="1"/>
</dbReference>
<dbReference type="GO" id="GO:0005524">
    <property type="term" value="F:ATP binding"/>
    <property type="evidence" value="ECO:0007669"/>
    <property type="project" value="UniProtKB-KW"/>
</dbReference>
<dbReference type="Pfam" id="PF13193">
    <property type="entry name" value="AMP-binding_C"/>
    <property type="match status" value="1"/>
</dbReference>
<dbReference type="InterPro" id="IPR045851">
    <property type="entry name" value="AMP-bd_C_sf"/>
</dbReference>
<dbReference type="GO" id="GO:0004497">
    <property type="term" value="F:monooxygenase activity"/>
    <property type="evidence" value="ECO:0007669"/>
    <property type="project" value="UniProtKB-KW"/>
</dbReference>
<dbReference type="InterPro" id="IPR020845">
    <property type="entry name" value="AMP-binding_CS"/>
</dbReference>
<gene>
    <name evidence="15" type="primary">4CL3</name>
    <name evidence="15" type="ORF">g.8981</name>
</gene>
<keyword evidence="7" id="KW-0560">Oxidoreductase</keyword>
<dbReference type="InterPro" id="IPR000873">
    <property type="entry name" value="AMP-dep_synth/lig_dom"/>
</dbReference>
<comment type="catalytic activity">
    <reaction evidence="12">
        <text>firefly D-luciferin + ATP + O2 = firefly oxyluciferin + hnu + AMP + CO2 + diphosphate</text>
        <dbReference type="Rhea" id="RHEA:10732"/>
        <dbReference type="ChEBI" id="CHEBI:15379"/>
        <dbReference type="ChEBI" id="CHEBI:16526"/>
        <dbReference type="ChEBI" id="CHEBI:16792"/>
        <dbReference type="ChEBI" id="CHEBI:30212"/>
        <dbReference type="ChEBI" id="CHEBI:30616"/>
        <dbReference type="ChEBI" id="CHEBI:33019"/>
        <dbReference type="ChEBI" id="CHEBI:58038"/>
        <dbReference type="ChEBI" id="CHEBI:456215"/>
        <dbReference type="EC" id="1.13.12.7"/>
    </reaction>
</comment>
<evidence type="ECO:0000259" key="13">
    <source>
        <dbReference type="Pfam" id="PF00501"/>
    </source>
</evidence>
<reference evidence="15" key="1">
    <citation type="submission" date="2018-04" db="EMBL/GenBank/DDBJ databases">
        <title>Transcriptome of Schizaphis graminum biotype I.</title>
        <authorList>
            <person name="Scully E.D."/>
            <person name="Geib S.M."/>
            <person name="Palmer N.A."/>
            <person name="Koch K."/>
            <person name="Bradshaw J."/>
            <person name="Heng-Moss T."/>
            <person name="Sarath G."/>
        </authorList>
    </citation>
    <scope>NUCLEOTIDE SEQUENCE</scope>
</reference>
<evidence type="ECO:0000256" key="10">
    <source>
        <dbReference type="ARBA" id="ARBA00023223"/>
    </source>
</evidence>
<sequence length="611" mass="67083">MDRLRVMTGARRMFNGPLHKCSKASTNHCRTSPSWTASGSHAPCTTAAVRMFGATSSRSTPSSSTGQIILESPFGTVNPVDLTLPDYIWRNVDKWEDKPMITCGSSGRSYTYGEGRMICRLFASTLISKLGLKKGDVVGLLLPNLPEYVFAIHGALEAGLVVTFVNPLYTAMEVRRQFENAGVKLCMTISLLLPVIQEVSPSLKDYVGTIVFGGEEVANEKARVYDFKTIVSGQSPDELPESFPHEVALLPYSSGTTGLPKGVMLTHRNCAINLEQCTNKDLISYEPTTDTYQERVLSVLPFFHIYGFNGILNGVLSHGLHMITIPKFTPESYIECVLKYKPTFLFVVPSLLLFLASHPSVKPEHLSSIKEITCGAAPASKGLIDNFLLKAQKDIRIRQGYGMTESSPVSLYTRVILPENKTGSTGQLVLSTQARVVSLTDGCDLGPHKSGELLIKGPQVMAGYLNNEKATKETVDEDGWLHTGDVVYYDEEEYFYVVDRTKELIKVKGNQVSPTELENLISQLKGVADVAVVGIPDVLSGEIPRAFVVKRPGMDIDEKTILSHVEKNVVAYKKLAGGVKFLDMIPRNPSGKVLRNELKVFGNNPSEQPQN</sequence>
<dbReference type="GO" id="GO:0008218">
    <property type="term" value="P:bioluminescence"/>
    <property type="evidence" value="ECO:0007669"/>
    <property type="project" value="UniProtKB-KW"/>
</dbReference>
<comment type="similarity">
    <text evidence="2">Belongs to the ATP-dependent AMP-binding enzyme family.</text>
</comment>
<dbReference type="AlphaFoldDB" id="A0A2S2NBP7"/>
<keyword evidence="15" id="KW-0436">Ligase</keyword>
<evidence type="ECO:0000313" key="15">
    <source>
        <dbReference type="EMBL" id="MBY14565.1"/>
    </source>
</evidence>
<evidence type="ECO:0000256" key="3">
    <source>
        <dbReference type="ARBA" id="ARBA00012532"/>
    </source>
</evidence>
<dbReference type="Gene3D" id="3.40.50.12780">
    <property type="entry name" value="N-terminal domain of ligase-like"/>
    <property type="match status" value="1"/>
</dbReference>
<accession>A0A2S2NBP7</accession>
<name>A0A2S2NBP7_SCHGA</name>
<dbReference type="SUPFAM" id="SSF56801">
    <property type="entry name" value="Acetyl-CoA synthetase-like"/>
    <property type="match status" value="1"/>
</dbReference>
<dbReference type="GO" id="GO:0046949">
    <property type="term" value="P:fatty-acyl-CoA biosynthetic process"/>
    <property type="evidence" value="ECO:0007669"/>
    <property type="project" value="TreeGrafter"/>
</dbReference>
<keyword evidence="9" id="KW-0576">Peroxisome</keyword>
<evidence type="ECO:0000259" key="14">
    <source>
        <dbReference type="Pfam" id="PF13193"/>
    </source>
</evidence>
<evidence type="ECO:0000256" key="5">
    <source>
        <dbReference type="ARBA" id="ARBA00022741"/>
    </source>
</evidence>
<evidence type="ECO:0000256" key="7">
    <source>
        <dbReference type="ARBA" id="ARBA00023002"/>
    </source>
</evidence>
<dbReference type="InterPro" id="IPR042099">
    <property type="entry name" value="ANL_N_sf"/>
</dbReference>
<protein>
    <recommendedName>
        <fullName evidence="4">Luciferin 4-monooxygenase</fullName>
        <ecNumber evidence="3">1.13.12.7</ecNumber>
    </recommendedName>
</protein>
<dbReference type="FunFam" id="3.40.50.12780:FF:000003">
    <property type="entry name" value="Long-chain-fatty-acid--CoA ligase FadD"/>
    <property type="match status" value="1"/>
</dbReference>
<evidence type="ECO:0000256" key="9">
    <source>
        <dbReference type="ARBA" id="ARBA00023140"/>
    </source>
</evidence>
<evidence type="ECO:0000256" key="1">
    <source>
        <dbReference type="ARBA" id="ARBA00004275"/>
    </source>
</evidence>
<dbReference type="Gene3D" id="3.30.300.30">
    <property type="match status" value="1"/>
</dbReference>
<dbReference type="Pfam" id="PF00501">
    <property type="entry name" value="AMP-binding"/>
    <property type="match status" value="1"/>
</dbReference>
<evidence type="ECO:0000256" key="8">
    <source>
        <dbReference type="ARBA" id="ARBA00023033"/>
    </source>
</evidence>
<evidence type="ECO:0000256" key="6">
    <source>
        <dbReference type="ARBA" id="ARBA00022840"/>
    </source>
</evidence>
<dbReference type="EC" id="1.13.12.7" evidence="3"/>
<keyword evidence="8" id="KW-0503">Monooxygenase</keyword>
<keyword evidence="6" id="KW-0067">ATP-binding</keyword>
<organism evidence="15">
    <name type="scientific">Schizaphis graminum</name>
    <name type="common">Green bug aphid</name>
    <dbReference type="NCBI Taxonomy" id="13262"/>
    <lineage>
        <taxon>Eukaryota</taxon>
        <taxon>Metazoa</taxon>
        <taxon>Ecdysozoa</taxon>
        <taxon>Arthropoda</taxon>
        <taxon>Hexapoda</taxon>
        <taxon>Insecta</taxon>
        <taxon>Pterygota</taxon>
        <taxon>Neoptera</taxon>
        <taxon>Paraneoptera</taxon>
        <taxon>Hemiptera</taxon>
        <taxon>Sternorrhyncha</taxon>
        <taxon>Aphidomorpha</taxon>
        <taxon>Aphidoidea</taxon>
        <taxon>Aphididae</taxon>
        <taxon>Aphidini</taxon>
        <taxon>Schizaphis</taxon>
    </lineage>
</organism>
<evidence type="ECO:0000256" key="4">
    <source>
        <dbReference type="ARBA" id="ARBA00019043"/>
    </source>
</evidence>
<dbReference type="CDD" id="cd05911">
    <property type="entry name" value="Firefly_Luc_like"/>
    <property type="match status" value="1"/>
</dbReference>
<keyword evidence="11" id="KW-0599">Photoprotein</keyword>
<evidence type="ECO:0000256" key="2">
    <source>
        <dbReference type="ARBA" id="ARBA00006432"/>
    </source>
</evidence>
<comment type="subcellular location">
    <subcellularLocation>
        <location evidence="1">Peroxisome</location>
    </subcellularLocation>
</comment>